<dbReference type="EMBL" id="LQOY01000039">
    <property type="protein sequence ID" value="ORV93408.1"/>
    <property type="molecule type" value="Genomic_DNA"/>
</dbReference>
<dbReference type="RefSeq" id="WP_065133280.1">
    <property type="nucleotide sequence ID" value="NZ_JACKSU010000120.1"/>
</dbReference>
<accession>A0A1A6BK27</accession>
<organism evidence="1 3">
    <name type="scientific">Mycobacterium gordonae</name>
    <dbReference type="NCBI Taxonomy" id="1778"/>
    <lineage>
        <taxon>Bacteria</taxon>
        <taxon>Bacillati</taxon>
        <taxon>Actinomycetota</taxon>
        <taxon>Actinomycetes</taxon>
        <taxon>Mycobacteriales</taxon>
        <taxon>Mycobacteriaceae</taxon>
        <taxon>Mycobacterium</taxon>
    </lineage>
</organism>
<dbReference type="AlphaFoldDB" id="A0A1A6BK27"/>
<evidence type="ECO:0000313" key="4">
    <source>
        <dbReference type="Proteomes" id="UP000193928"/>
    </source>
</evidence>
<proteinExistence type="predicted"/>
<dbReference type="Proteomes" id="UP000193928">
    <property type="component" value="Unassembled WGS sequence"/>
</dbReference>
<name>A0A1A6BK27_MYCGO</name>
<evidence type="ECO:0000313" key="3">
    <source>
        <dbReference type="Proteomes" id="UP000093757"/>
    </source>
</evidence>
<comment type="caution">
    <text evidence="1">The sequence shown here is derived from an EMBL/GenBank/DDBJ whole genome shotgun (WGS) entry which is preliminary data.</text>
</comment>
<dbReference type="OrthoDB" id="4760221at2"/>
<protein>
    <submittedName>
        <fullName evidence="1">Type VII secretion-associated protein</fullName>
    </submittedName>
</protein>
<reference evidence="1 3" key="2">
    <citation type="submission" date="2016-06" db="EMBL/GenBank/DDBJ databases">
        <authorList>
            <person name="Kjaerup R.B."/>
            <person name="Dalgaard T.S."/>
            <person name="Juul-Madsen H.R."/>
        </authorList>
    </citation>
    <scope>NUCLEOTIDE SEQUENCE [LARGE SCALE GENOMIC DNA]</scope>
    <source>
        <strain evidence="1 3">1245752.6</strain>
    </source>
</reference>
<gene>
    <name evidence="1" type="ORF">A9W98_14175</name>
    <name evidence="2" type="ORF">AWC08_18260</name>
</gene>
<evidence type="ECO:0000313" key="2">
    <source>
        <dbReference type="EMBL" id="ORV93408.1"/>
    </source>
</evidence>
<keyword evidence="4" id="KW-1185">Reference proteome</keyword>
<dbReference type="NCBIfam" id="TIGR03931">
    <property type="entry name" value="T7SS_Rv3446c"/>
    <property type="match status" value="1"/>
</dbReference>
<reference evidence="2 4" key="1">
    <citation type="submission" date="2016-01" db="EMBL/GenBank/DDBJ databases">
        <title>The new phylogeny of the genus Mycobacterium.</title>
        <authorList>
            <person name="Tarcisio F."/>
            <person name="Conor M."/>
            <person name="Antonella G."/>
            <person name="Elisabetta G."/>
            <person name="Giulia F.S."/>
            <person name="Sara T."/>
            <person name="Anna F."/>
            <person name="Clotilde B."/>
            <person name="Roberto B."/>
            <person name="Veronica D.S."/>
            <person name="Fabio R."/>
            <person name="Monica P."/>
            <person name="Olivier J."/>
            <person name="Enrico T."/>
            <person name="Nicola S."/>
        </authorList>
    </citation>
    <scope>NUCLEOTIDE SEQUENCE [LARGE SCALE GENOMIC DNA]</scope>
    <source>
        <strain evidence="2 4">DSM 44160</strain>
    </source>
</reference>
<dbReference type="EMBL" id="MAEM01000169">
    <property type="protein sequence ID" value="OBS02574.1"/>
    <property type="molecule type" value="Genomic_DNA"/>
</dbReference>
<evidence type="ECO:0000313" key="1">
    <source>
        <dbReference type="EMBL" id="OBS02574.1"/>
    </source>
</evidence>
<dbReference type="InterPro" id="IPR023840">
    <property type="entry name" value="T7SS_Rv3446c"/>
</dbReference>
<dbReference type="Proteomes" id="UP000093757">
    <property type="component" value="Unassembled WGS sequence"/>
</dbReference>
<sequence length="393" mass="40636">MNAHRAVIAAGPGAVSRLCCATGENDGRLVAALEAVDDPVALVDERPVAVDALWGAVVRGLSGGHRGVLVVHPSWWSAARIAVVAAAVRTVAGDEGAARPRSWLLTQQDSAVLVEIDQRVVAVSGRDAVAVPRLGDEQAVAGEVARVIATMTQRRVVIDAPGAIPGAPALARSITAAVATGHEVTTVDDAEVTRLARALAPVTRGEPVATRRGHRKSLSRLAVAGVTVTAASLALPAVTAEKDTRPAIRAQPTTVLVEGNVALTIPVGWRAQRVVAGPGSARVQITSPSDPEAALHVTQTPTPGETLTDAADRLRRAIDAEPAGVFVDFNPAGASAGRPAVTYREVRVTHHVRWTVLVDGSLRISIGCQSRPAAEDAVRDACEQAVRTAHAVG</sequence>